<reference evidence="1" key="1">
    <citation type="submission" date="2020-08" db="EMBL/GenBank/DDBJ databases">
        <title>Multicomponent nature underlies the extraordinary mechanical properties of spider dragline silk.</title>
        <authorList>
            <person name="Kono N."/>
            <person name="Nakamura H."/>
            <person name="Mori M."/>
            <person name="Yoshida Y."/>
            <person name="Ohtoshi R."/>
            <person name="Malay A.D."/>
            <person name="Moran D.A.P."/>
            <person name="Tomita M."/>
            <person name="Numata K."/>
            <person name="Arakawa K."/>
        </authorList>
    </citation>
    <scope>NUCLEOTIDE SEQUENCE</scope>
</reference>
<name>A0A8X6NI22_NEPPI</name>
<feature type="non-terminal residue" evidence="1">
    <location>
        <position position="27"/>
    </location>
</feature>
<comment type="caution">
    <text evidence="1">The sequence shown here is derived from an EMBL/GenBank/DDBJ whole genome shotgun (WGS) entry which is preliminary data.</text>
</comment>
<gene>
    <name evidence="1" type="ORF">NPIL_122671</name>
</gene>
<dbReference type="EMBL" id="BMAW01058056">
    <property type="protein sequence ID" value="GFT14233.1"/>
    <property type="molecule type" value="Genomic_DNA"/>
</dbReference>
<sequence>MTAASEDLKARTYDSDKTMTRFSCRRR</sequence>
<keyword evidence="2" id="KW-1185">Reference proteome</keyword>
<evidence type="ECO:0000313" key="1">
    <source>
        <dbReference type="EMBL" id="GFT14233.1"/>
    </source>
</evidence>
<evidence type="ECO:0000313" key="2">
    <source>
        <dbReference type="Proteomes" id="UP000887013"/>
    </source>
</evidence>
<organism evidence="1 2">
    <name type="scientific">Nephila pilipes</name>
    <name type="common">Giant wood spider</name>
    <name type="synonym">Nephila maculata</name>
    <dbReference type="NCBI Taxonomy" id="299642"/>
    <lineage>
        <taxon>Eukaryota</taxon>
        <taxon>Metazoa</taxon>
        <taxon>Ecdysozoa</taxon>
        <taxon>Arthropoda</taxon>
        <taxon>Chelicerata</taxon>
        <taxon>Arachnida</taxon>
        <taxon>Araneae</taxon>
        <taxon>Araneomorphae</taxon>
        <taxon>Entelegynae</taxon>
        <taxon>Araneoidea</taxon>
        <taxon>Nephilidae</taxon>
        <taxon>Nephila</taxon>
    </lineage>
</organism>
<proteinExistence type="predicted"/>
<dbReference type="Proteomes" id="UP000887013">
    <property type="component" value="Unassembled WGS sequence"/>
</dbReference>
<dbReference type="AlphaFoldDB" id="A0A8X6NI22"/>
<protein>
    <submittedName>
        <fullName evidence="1">Uncharacterized protein</fullName>
    </submittedName>
</protein>
<accession>A0A8X6NI22</accession>